<gene>
    <name evidence="4" type="ORF">Clopa_0450</name>
</gene>
<proteinExistence type="predicted"/>
<dbReference type="PROSITE" id="PS50977">
    <property type="entry name" value="HTH_TETR_2"/>
    <property type="match status" value="1"/>
</dbReference>
<dbReference type="KEGG" id="cpas:Clopa_0450"/>
<reference evidence="4 5" key="1">
    <citation type="submission" date="2012-01" db="EMBL/GenBank/DDBJ databases">
        <title>Complete sequence of chromosome of Clostridium pasteurianum BC1.</title>
        <authorList>
            <consortium name="US DOE Joint Genome Institute"/>
            <person name="Lucas S."/>
            <person name="Han J."/>
            <person name="Lapidus A."/>
            <person name="Cheng J.-F."/>
            <person name="Goodwin L."/>
            <person name="Pitluck S."/>
            <person name="Peters L."/>
            <person name="Mikhailova N."/>
            <person name="Teshima H."/>
            <person name="Detter J.C."/>
            <person name="Han C."/>
            <person name="Tapia R."/>
            <person name="Land M."/>
            <person name="Hauser L."/>
            <person name="Kyrpides N."/>
            <person name="Ivanova N."/>
            <person name="Pagani I."/>
            <person name="Dunn J."/>
            <person name="Taghavi S."/>
            <person name="Francis A."/>
            <person name="van der Lelie D."/>
            <person name="Woyke T."/>
        </authorList>
    </citation>
    <scope>NUCLEOTIDE SEQUENCE [LARGE SCALE GENOMIC DNA]</scope>
    <source>
        <strain evidence="4 5">BC1</strain>
    </source>
</reference>
<dbReference type="PATRIC" id="fig|86416.3.peg.429"/>
<name>R4JXI5_CLOPA</name>
<evidence type="ECO:0000256" key="2">
    <source>
        <dbReference type="PROSITE-ProRule" id="PRU00335"/>
    </source>
</evidence>
<accession>R4JXI5</accession>
<dbReference type="eggNOG" id="COG1309">
    <property type="taxonomic scope" value="Bacteria"/>
</dbReference>
<dbReference type="Pfam" id="PF00440">
    <property type="entry name" value="TetR_N"/>
    <property type="match status" value="1"/>
</dbReference>
<dbReference type="InterPro" id="IPR001647">
    <property type="entry name" value="HTH_TetR"/>
</dbReference>
<dbReference type="STRING" id="86416.Clopa_0450"/>
<dbReference type="AlphaFoldDB" id="R4JXI5"/>
<sequence>MKENNKLNPISVQSKEWIMKSLLNLLWKKSYNEITITEIAFHAQLARRTFYRNFTSKEDVLDLYIEKLFVEYAELLKKEKILKTHDIAKIYFTFWKKHIDFINVMEKNNLLYMILQKYNEHLPDLHKQFKDDYGKYKDNSILEYLLAFSAGGFWNMLIKWVKDGAKKTPDEMADIVTLMLTSEVLD</sequence>
<dbReference type="Gene3D" id="1.10.357.10">
    <property type="entry name" value="Tetracycline Repressor, domain 2"/>
    <property type="match status" value="1"/>
</dbReference>
<dbReference type="RefSeq" id="WP_015613834.1">
    <property type="nucleotide sequence ID" value="NC_021182.1"/>
</dbReference>
<organism evidence="4 5">
    <name type="scientific">Clostridium pasteurianum BC1</name>
    <dbReference type="NCBI Taxonomy" id="86416"/>
    <lineage>
        <taxon>Bacteria</taxon>
        <taxon>Bacillati</taxon>
        <taxon>Bacillota</taxon>
        <taxon>Clostridia</taxon>
        <taxon>Eubacteriales</taxon>
        <taxon>Clostridiaceae</taxon>
        <taxon>Clostridium</taxon>
    </lineage>
</organism>
<dbReference type="InterPro" id="IPR050624">
    <property type="entry name" value="HTH-type_Tx_Regulator"/>
</dbReference>
<evidence type="ECO:0000256" key="1">
    <source>
        <dbReference type="ARBA" id="ARBA00023125"/>
    </source>
</evidence>
<feature type="domain" description="HTH tetR-type" evidence="3">
    <location>
        <begin position="12"/>
        <end position="72"/>
    </location>
</feature>
<dbReference type="InterPro" id="IPR039532">
    <property type="entry name" value="TetR_C_Firmicutes"/>
</dbReference>
<keyword evidence="5" id="KW-1185">Reference proteome</keyword>
<evidence type="ECO:0000259" key="3">
    <source>
        <dbReference type="PROSITE" id="PS50977"/>
    </source>
</evidence>
<evidence type="ECO:0000313" key="4">
    <source>
        <dbReference type="EMBL" id="AGK95507.1"/>
    </source>
</evidence>
<dbReference type="EMBL" id="CP003261">
    <property type="protein sequence ID" value="AGK95507.1"/>
    <property type="molecule type" value="Genomic_DNA"/>
</dbReference>
<dbReference type="OrthoDB" id="9810250at2"/>
<dbReference type="GO" id="GO:0003677">
    <property type="term" value="F:DNA binding"/>
    <property type="evidence" value="ECO:0007669"/>
    <property type="project" value="UniProtKB-UniRule"/>
</dbReference>
<feature type="DNA-binding region" description="H-T-H motif" evidence="2">
    <location>
        <begin position="35"/>
        <end position="54"/>
    </location>
</feature>
<keyword evidence="1 2" id="KW-0238">DNA-binding</keyword>
<dbReference type="InterPro" id="IPR009057">
    <property type="entry name" value="Homeodomain-like_sf"/>
</dbReference>
<dbReference type="HOGENOM" id="CLU_087539_6_0_9"/>
<evidence type="ECO:0000313" key="5">
    <source>
        <dbReference type="Proteomes" id="UP000013523"/>
    </source>
</evidence>
<dbReference type="PANTHER" id="PTHR43479">
    <property type="entry name" value="ACREF/ENVCD OPERON REPRESSOR-RELATED"/>
    <property type="match status" value="1"/>
</dbReference>
<dbReference type="PANTHER" id="PTHR43479:SF11">
    <property type="entry name" value="ACREF_ENVCD OPERON REPRESSOR-RELATED"/>
    <property type="match status" value="1"/>
</dbReference>
<dbReference type="Pfam" id="PF14278">
    <property type="entry name" value="TetR_C_8"/>
    <property type="match status" value="1"/>
</dbReference>
<dbReference type="SUPFAM" id="SSF46689">
    <property type="entry name" value="Homeodomain-like"/>
    <property type="match status" value="1"/>
</dbReference>
<protein>
    <submittedName>
        <fullName evidence="4">Transcriptional regulator</fullName>
    </submittedName>
</protein>
<dbReference type="Proteomes" id="UP000013523">
    <property type="component" value="Chromosome"/>
</dbReference>